<dbReference type="RefSeq" id="WP_090151539.1">
    <property type="nucleotide sequence ID" value="NZ_FNAN01000008.1"/>
</dbReference>
<name>A0A1G7I0H5_9BACT</name>
<feature type="signal peptide" evidence="1">
    <location>
        <begin position="1"/>
        <end position="23"/>
    </location>
</feature>
<evidence type="ECO:0000313" key="2">
    <source>
        <dbReference type="EMBL" id="SDF06232.1"/>
    </source>
</evidence>
<evidence type="ECO:0000256" key="1">
    <source>
        <dbReference type="SAM" id="SignalP"/>
    </source>
</evidence>
<gene>
    <name evidence="2" type="ORF">SAMN04487996_108314</name>
</gene>
<dbReference type="Proteomes" id="UP000198748">
    <property type="component" value="Unassembled WGS sequence"/>
</dbReference>
<dbReference type="AlphaFoldDB" id="A0A1G7I0H5"/>
<feature type="chain" id="PRO_5011695353" description="Por secretion system C-terminal sorting domain-containing protein" evidence="1">
    <location>
        <begin position="24"/>
        <end position="126"/>
    </location>
</feature>
<accession>A0A1G7I0H5</accession>
<keyword evidence="3" id="KW-1185">Reference proteome</keyword>
<reference evidence="3" key="1">
    <citation type="submission" date="2016-10" db="EMBL/GenBank/DDBJ databases">
        <authorList>
            <person name="Varghese N."/>
            <person name="Submissions S."/>
        </authorList>
    </citation>
    <scope>NUCLEOTIDE SEQUENCE [LARGE SCALE GENOMIC DNA]</scope>
    <source>
        <strain evidence="3">DSM 25329</strain>
    </source>
</reference>
<dbReference type="OrthoDB" id="961604at2"/>
<proteinExistence type="predicted"/>
<keyword evidence="1" id="KW-0732">Signal</keyword>
<evidence type="ECO:0000313" key="3">
    <source>
        <dbReference type="Proteomes" id="UP000198748"/>
    </source>
</evidence>
<evidence type="ECO:0008006" key="4">
    <source>
        <dbReference type="Google" id="ProtNLM"/>
    </source>
</evidence>
<sequence>MKTTVKTFICAFALAAASFTAQAGDKEAKKASTFGTGIYATKTGKINVLVDKGSTDSKTTLLLRDAEGTVVYRETVARDNKKFGRTLNLDAMEPGKYKLDIISGNEVQTKTFEVADQKIERILTVK</sequence>
<organism evidence="2 3">
    <name type="scientific">Dyadobacter soli</name>
    <dbReference type="NCBI Taxonomy" id="659014"/>
    <lineage>
        <taxon>Bacteria</taxon>
        <taxon>Pseudomonadati</taxon>
        <taxon>Bacteroidota</taxon>
        <taxon>Cytophagia</taxon>
        <taxon>Cytophagales</taxon>
        <taxon>Spirosomataceae</taxon>
        <taxon>Dyadobacter</taxon>
    </lineage>
</organism>
<protein>
    <recommendedName>
        <fullName evidence="4">Por secretion system C-terminal sorting domain-containing protein</fullName>
    </recommendedName>
</protein>
<dbReference type="EMBL" id="FNAN01000008">
    <property type="protein sequence ID" value="SDF06232.1"/>
    <property type="molecule type" value="Genomic_DNA"/>
</dbReference>